<proteinExistence type="predicted"/>
<feature type="non-terminal residue" evidence="3">
    <location>
        <position position="151"/>
    </location>
</feature>
<dbReference type="AlphaFoldDB" id="A0A9P7FX79"/>
<accession>A0A9P7FX79</accession>
<comment type="caution">
    <text evidence="3">The sequence shown here is derived from an EMBL/GenBank/DDBJ whole genome shotgun (WGS) entry which is preliminary data.</text>
</comment>
<reference evidence="3" key="1">
    <citation type="submission" date="2020-07" db="EMBL/GenBank/DDBJ databases">
        <authorList>
            <person name="Nieuwenhuis M."/>
            <person name="Van De Peppel L.J.J."/>
        </authorList>
    </citation>
    <scope>NUCLEOTIDE SEQUENCE</scope>
    <source>
        <strain evidence="3">AP01</strain>
        <tissue evidence="3">Mycelium</tissue>
    </source>
</reference>
<name>A0A9P7FX79_9AGAR</name>
<evidence type="ECO:0000256" key="1">
    <source>
        <dbReference type="SAM" id="MobiDB-lite"/>
    </source>
</evidence>
<organism evidence="3 4">
    <name type="scientific">Asterophora parasitica</name>
    <dbReference type="NCBI Taxonomy" id="117018"/>
    <lineage>
        <taxon>Eukaryota</taxon>
        <taxon>Fungi</taxon>
        <taxon>Dikarya</taxon>
        <taxon>Basidiomycota</taxon>
        <taxon>Agaricomycotina</taxon>
        <taxon>Agaricomycetes</taxon>
        <taxon>Agaricomycetidae</taxon>
        <taxon>Agaricales</taxon>
        <taxon>Tricholomatineae</taxon>
        <taxon>Lyophyllaceae</taxon>
        <taxon>Asterophora</taxon>
    </lineage>
</organism>
<dbReference type="EMBL" id="JABCKV010003327">
    <property type="protein sequence ID" value="KAG5635280.1"/>
    <property type="molecule type" value="Genomic_DNA"/>
</dbReference>
<protein>
    <submittedName>
        <fullName evidence="3">Uncharacterized protein</fullName>
    </submittedName>
</protein>
<evidence type="ECO:0000313" key="2">
    <source>
        <dbReference type="EMBL" id="KAG5635280.1"/>
    </source>
</evidence>
<dbReference type="Proteomes" id="UP000775547">
    <property type="component" value="Unassembled WGS sequence"/>
</dbReference>
<gene>
    <name evidence="3" type="ORF">DXG03_003411</name>
    <name evidence="2" type="ORF">DXG03_005459</name>
</gene>
<evidence type="ECO:0000313" key="3">
    <source>
        <dbReference type="EMBL" id="KAG5639803.1"/>
    </source>
</evidence>
<evidence type="ECO:0000313" key="4">
    <source>
        <dbReference type="Proteomes" id="UP000775547"/>
    </source>
</evidence>
<dbReference type="EMBL" id="JABCKV010002061">
    <property type="protein sequence ID" value="KAG5639803.1"/>
    <property type="molecule type" value="Genomic_DNA"/>
</dbReference>
<feature type="region of interest" description="Disordered" evidence="1">
    <location>
        <begin position="97"/>
        <end position="118"/>
    </location>
</feature>
<reference evidence="3" key="2">
    <citation type="submission" date="2021-10" db="EMBL/GenBank/DDBJ databases">
        <title>Phylogenomics reveals ancestral predisposition of the termite-cultivated fungus Termitomyces towards a domesticated lifestyle.</title>
        <authorList>
            <person name="Auxier B."/>
            <person name="Grum-Grzhimaylo A."/>
            <person name="Cardenas M.E."/>
            <person name="Lodge J.D."/>
            <person name="Laessoe T."/>
            <person name="Pedersen O."/>
            <person name="Smith M.E."/>
            <person name="Kuyper T.W."/>
            <person name="Franco-Molano E.A."/>
            <person name="Baroni T.J."/>
            <person name="Aanen D.K."/>
        </authorList>
    </citation>
    <scope>NUCLEOTIDE SEQUENCE</scope>
    <source>
        <strain evidence="3">AP01</strain>
        <tissue evidence="3">Mycelium</tissue>
    </source>
</reference>
<sequence>MDPRGFEDQQWDDTQWQAEGQTQGNPTPQPDQQSQGPATAQPTWADFAQLVQGFTSMGQALRQSQELNTQIAHAMRAITDRLANLGTSATQPTHFVAHAQPAAPTTDPRGAPRFRKPRTFKGKAADVQKFLQDVRDAVQLSRAQLPLEQDR</sequence>
<feature type="compositionally biased region" description="Polar residues" evidence="1">
    <location>
        <begin position="12"/>
        <end position="42"/>
    </location>
</feature>
<feature type="region of interest" description="Disordered" evidence="1">
    <location>
        <begin position="1"/>
        <end position="47"/>
    </location>
</feature>
<keyword evidence="4" id="KW-1185">Reference proteome</keyword>